<dbReference type="Gene3D" id="1.10.10.10">
    <property type="entry name" value="Winged helix-like DNA-binding domain superfamily/Winged helix DNA-binding domain"/>
    <property type="match status" value="1"/>
</dbReference>
<evidence type="ECO:0000313" key="1">
    <source>
        <dbReference type="EMBL" id="HDW51384.1"/>
    </source>
</evidence>
<dbReference type="AlphaFoldDB" id="A0A7C1F3D9"/>
<dbReference type="EMBL" id="DSMV01000088">
    <property type="protein sequence ID" value="HDW51384.1"/>
    <property type="molecule type" value="Genomic_DNA"/>
</dbReference>
<dbReference type="PANTHER" id="PTHR34849">
    <property type="entry name" value="SSL5025 PROTEIN"/>
    <property type="match status" value="1"/>
</dbReference>
<dbReference type="SUPFAM" id="SSF46689">
    <property type="entry name" value="Homeodomain-like"/>
    <property type="match status" value="1"/>
</dbReference>
<gene>
    <name evidence="1" type="ORF">ENQ35_01360</name>
</gene>
<sequence length="82" mass="9183">MCIPVLLTFDPNICFGKPCIRGARIWVSLIPDFLAGGMTIEEILAEYPDLQREDVLAAIAHGAGMTRERYADIPTEANRMRF</sequence>
<dbReference type="Pfam" id="PF04255">
    <property type="entry name" value="DUF433"/>
    <property type="match status" value="1"/>
</dbReference>
<organism evidence="1">
    <name type="scientific">Ammonifex degensii</name>
    <dbReference type="NCBI Taxonomy" id="42838"/>
    <lineage>
        <taxon>Bacteria</taxon>
        <taxon>Bacillati</taxon>
        <taxon>Bacillota</taxon>
        <taxon>Clostridia</taxon>
        <taxon>Thermoanaerobacterales</taxon>
        <taxon>Thermoanaerobacteraceae</taxon>
        <taxon>Ammonifex</taxon>
    </lineage>
</organism>
<reference evidence="1" key="1">
    <citation type="journal article" date="2020" name="mSystems">
        <title>Genome- and Community-Level Interaction Insights into Carbon Utilization and Element Cycling Functions of Hydrothermarchaeota in Hydrothermal Sediment.</title>
        <authorList>
            <person name="Zhou Z."/>
            <person name="Liu Y."/>
            <person name="Xu W."/>
            <person name="Pan J."/>
            <person name="Luo Z.H."/>
            <person name="Li M."/>
        </authorList>
    </citation>
    <scope>NUCLEOTIDE SEQUENCE [LARGE SCALE GENOMIC DNA]</scope>
    <source>
        <strain evidence="1">SpSt-301</strain>
    </source>
</reference>
<name>A0A7C1F3D9_9THEO</name>
<accession>A0A7C1F3D9</accession>
<dbReference type="InterPro" id="IPR036388">
    <property type="entry name" value="WH-like_DNA-bd_sf"/>
</dbReference>
<proteinExistence type="predicted"/>
<dbReference type="PANTHER" id="PTHR34849:SF3">
    <property type="entry name" value="SSR2962 PROTEIN"/>
    <property type="match status" value="1"/>
</dbReference>
<comment type="caution">
    <text evidence="1">The sequence shown here is derived from an EMBL/GenBank/DDBJ whole genome shotgun (WGS) entry which is preliminary data.</text>
</comment>
<dbReference type="InterPro" id="IPR009057">
    <property type="entry name" value="Homeodomain-like_sf"/>
</dbReference>
<dbReference type="InterPro" id="IPR007367">
    <property type="entry name" value="DUF433"/>
</dbReference>
<protein>
    <submittedName>
        <fullName evidence="1">DUF433 domain-containing protein</fullName>
    </submittedName>
</protein>